<gene>
    <name evidence="5" type="ORF">IFO71_11735</name>
</gene>
<dbReference type="InterPro" id="IPR050411">
    <property type="entry name" value="AlphaKG_dependent_hydroxylases"/>
</dbReference>
<dbReference type="PANTHER" id="PTHR10696:SF56">
    <property type="entry name" value="TAUD_TFDA-LIKE DOMAIN-CONTAINING PROTEIN"/>
    <property type="match status" value="1"/>
</dbReference>
<keyword evidence="6" id="KW-1185">Reference proteome</keyword>
<dbReference type="GO" id="GO:0016706">
    <property type="term" value="F:2-oxoglutarate-dependent dioxygenase activity"/>
    <property type="evidence" value="ECO:0007669"/>
    <property type="project" value="UniProtKB-ARBA"/>
</dbReference>
<dbReference type="Proteomes" id="UP000613768">
    <property type="component" value="Unassembled WGS sequence"/>
</dbReference>
<dbReference type="InterPro" id="IPR003819">
    <property type="entry name" value="TauD/TfdA-like"/>
</dbReference>
<accession>A0AAW3ZKB7</accession>
<feature type="domain" description="TauD/TfdA-like" evidence="4">
    <location>
        <begin position="14"/>
        <end position="138"/>
    </location>
</feature>
<evidence type="ECO:0000313" key="6">
    <source>
        <dbReference type="Proteomes" id="UP000613768"/>
    </source>
</evidence>
<keyword evidence="5" id="KW-0223">Dioxygenase</keyword>
<sequence>MGVELSQRPWPAAHDWRDGATWLRTLLECGAVRLPGVPIEPNHCGLHRVAALLGPPSLRAVSRQPDLNQGRGVQSVRALAQPIGNRFGETLRSSGSEAFPLHTDEAFLERPCRWVLLHCWQADPDGRGASVLADLRQLALADRPTLTRPLPYRCGMHVTLPEGAPARFNPEALQSPLNDGDLQAVDRIAAALAAQSVRFLLQQGELLVIDNWRLAHGREAFSPESSRLLLRLRLLG</sequence>
<evidence type="ECO:0000256" key="3">
    <source>
        <dbReference type="ARBA" id="ARBA00023194"/>
    </source>
</evidence>
<evidence type="ECO:0000256" key="2">
    <source>
        <dbReference type="ARBA" id="ARBA00023002"/>
    </source>
</evidence>
<organism evidence="5 6">
    <name type="scientific">Pseudomarimonas arenosa</name>
    <dbReference type="NCBI Taxonomy" id="2774145"/>
    <lineage>
        <taxon>Bacteria</taxon>
        <taxon>Pseudomonadati</taxon>
        <taxon>Pseudomonadota</taxon>
        <taxon>Gammaproteobacteria</taxon>
        <taxon>Lysobacterales</taxon>
        <taxon>Lysobacteraceae</taxon>
        <taxon>Pseudomarimonas</taxon>
    </lineage>
</organism>
<dbReference type="EMBL" id="JACYTR010000022">
    <property type="protein sequence ID" value="MBD8526408.1"/>
    <property type="molecule type" value="Genomic_DNA"/>
</dbReference>
<dbReference type="Gene3D" id="3.60.130.10">
    <property type="entry name" value="Clavaminate synthase-like"/>
    <property type="match status" value="1"/>
</dbReference>
<proteinExistence type="predicted"/>
<reference evidence="5 6" key="1">
    <citation type="submission" date="2020-09" db="EMBL/GenBank/DDBJ databases">
        <title>Pseudoxanthomonas sp. CAU 1598 isolated from sand of Yaerae Beach.</title>
        <authorList>
            <person name="Kim W."/>
        </authorList>
    </citation>
    <scope>NUCLEOTIDE SEQUENCE [LARGE SCALE GENOMIC DNA]</scope>
    <source>
        <strain evidence="5 6">CAU 1598</strain>
    </source>
</reference>
<comment type="cofactor">
    <cofactor evidence="1">
        <name>Fe(2+)</name>
        <dbReference type="ChEBI" id="CHEBI:29033"/>
    </cofactor>
</comment>
<dbReference type="GO" id="GO:0017000">
    <property type="term" value="P:antibiotic biosynthetic process"/>
    <property type="evidence" value="ECO:0007669"/>
    <property type="project" value="UniProtKB-KW"/>
</dbReference>
<keyword evidence="3" id="KW-0045">Antibiotic biosynthesis</keyword>
<dbReference type="RefSeq" id="WP_192029830.1">
    <property type="nucleotide sequence ID" value="NZ_JACYTR010000022.1"/>
</dbReference>
<name>A0AAW3ZKB7_9GAMM</name>
<dbReference type="Pfam" id="PF02668">
    <property type="entry name" value="TauD"/>
    <property type="match status" value="2"/>
</dbReference>
<protein>
    <submittedName>
        <fullName evidence="5">TauD/TfdA family dioxygenase</fullName>
    </submittedName>
</protein>
<feature type="domain" description="TauD/TfdA-like" evidence="4">
    <location>
        <begin position="182"/>
        <end position="232"/>
    </location>
</feature>
<dbReference type="SUPFAM" id="SSF51197">
    <property type="entry name" value="Clavaminate synthase-like"/>
    <property type="match status" value="1"/>
</dbReference>
<keyword evidence="2" id="KW-0560">Oxidoreductase</keyword>
<evidence type="ECO:0000313" key="5">
    <source>
        <dbReference type="EMBL" id="MBD8526408.1"/>
    </source>
</evidence>
<evidence type="ECO:0000259" key="4">
    <source>
        <dbReference type="Pfam" id="PF02668"/>
    </source>
</evidence>
<evidence type="ECO:0000256" key="1">
    <source>
        <dbReference type="ARBA" id="ARBA00001954"/>
    </source>
</evidence>
<comment type="caution">
    <text evidence="5">The sequence shown here is derived from an EMBL/GenBank/DDBJ whole genome shotgun (WGS) entry which is preliminary data.</text>
</comment>
<dbReference type="PANTHER" id="PTHR10696">
    <property type="entry name" value="GAMMA-BUTYROBETAINE HYDROXYLASE-RELATED"/>
    <property type="match status" value="1"/>
</dbReference>
<dbReference type="InterPro" id="IPR042098">
    <property type="entry name" value="TauD-like_sf"/>
</dbReference>
<dbReference type="AlphaFoldDB" id="A0AAW3ZKB7"/>